<evidence type="ECO:0000313" key="5">
    <source>
        <dbReference type="Proteomes" id="UP001165145"/>
    </source>
</evidence>
<dbReference type="Proteomes" id="UP001058167">
    <property type="component" value="Unassembled WGS sequence"/>
</dbReference>
<accession>A0AAI9PFA6</accession>
<dbReference type="Proteomes" id="UP001165145">
    <property type="component" value="Unassembled WGS sequence"/>
</dbReference>
<feature type="compositionally biased region" description="Basic and acidic residues" evidence="1">
    <location>
        <begin position="38"/>
        <end position="53"/>
    </location>
</feature>
<keyword evidence="4" id="KW-1185">Reference proteome</keyword>
<dbReference type="EMBL" id="BSRL01000009">
    <property type="protein sequence ID" value="GLV70997.1"/>
    <property type="molecule type" value="Genomic_DNA"/>
</dbReference>
<reference evidence="3" key="2">
    <citation type="submission" date="2023-02" db="EMBL/GenBank/DDBJ databases">
        <title>Pectobacterium carotovorum subsp. carotovorum NBRC 12380.</title>
        <authorList>
            <person name="Ichikawa N."/>
            <person name="Sato H."/>
            <person name="Tonouchi N."/>
        </authorList>
    </citation>
    <scope>NUCLEOTIDE SEQUENCE</scope>
    <source>
        <strain evidence="3">NBRC 12380</strain>
    </source>
</reference>
<evidence type="ECO:0000256" key="1">
    <source>
        <dbReference type="SAM" id="MobiDB-lite"/>
    </source>
</evidence>
<name>A0AAI9PFA6_PECCC</name>
<dbReference type="EMBL" id="BRLF01000009">
    <property type="protein sequence ID" value="GKX48554.1"/>
    <property type="molecule type" value="Genomic_DNA"/>
</dbReference>
<comment type="caution">
    <text evidence="3">The sequence shown here is derived from an EMBL/GenBank/DDBJ whole genome shotgun (WGS) entry which is preliminary data.</text>
</comment>
<organism evidence="3 5">
    <name type="scientific">Pectobacterium carotovorum subsp. carotovorum</name>
    <name type="common">Erwinia carotovora subsp. carotovora</name>
    <dbReference type="NCBI Taxonomy" id="555"/>
    <lineage>
        <taxon>Bacteria</taxon>
        <taxon>Pseudomonadati</taxon>
        <taxon>Pseudomonadota</taxon>
        <taxon>Gammaproteobacteria</taxon>
        <taxon>Enterobacterales</taxon>
        <taxon>Pectobacteriaceae</taxon>
        <taxon>Pectobacterium</taxon>
    </lineage>
</organism>
<evidence type="ECO:0000313" key="2">
    <source>
        <dbReference type="EMBL" id="GKX48554.1"/>
    </source>
</evidence>
<reference evidence="2" key="1">
    <citation type="submission" date="2022-06" db="EMBL/GenBank/DDBJ databases">
        <title>Draft genome sequences of Pectobacterium carotovorum subsp. carotovorum str. NBRC12380.</title>
        <authorList>
            <person name="Wakabayashi Y."/>
            <person name="Kojima K."/>
        </authorList>
    </citation>
    <scope>NUCLEOTIDE SEQUENCE</scope>
    <source>
        <strain evidence="2">NBRC 12380</strain>
    </source>
</reference>
<evidence type="ECO:0000313" key="4">
    <source>
        <dbReference type="Proteomes" id="UP001058167"/>
    </source>
</evidence>
<dbReference type="AlphaFoldDB" id="A0AAI9PFA6"/>
<proteinExistence type="predicted"/>
<dbReference type="RefSeq" id="WP_261867435.1">
    <property type="nucleotide sequence ID" value="NZ_BRLF01000009.1"/>
</dbReference>
<evidence type="ECO:0000313" key="3">
    <source>
        <dbReference type="EMBL" id="GLV70997.1"/>
    </source>
</evidence>
<feature type="region of interest" description="Disordered" evidence="1">
    <location>
        <begin position="16"/>
        <end position="59"/>
    </location>
</feature>
<protein>
    <submittedName>
        <fullName evidence="3">Uncharacterized protein</fullName>
    </submittedName>
</protein>
<sequence>MDNQYWKHKEGWLYIGNKTEGASPATKGEISAHQRSKSQPEKASDPIGLRDELIASADQ</sequence>
<gene>
    <name evidence="3" type="ORF">Pcaca03_34410</name>
    <name evidence="2" type="ORF">SOASR016_33060</name>
</gene>